<dbReference type="eggNOG" id="ENOG502S8WT">
    <property type="taxonomic scope" value="Eukaryota"/>
</dbReference>
<evidence type="ECO:0000256" key="1">
    <source>
        <dbReference type="SAM" id="MobiDB-lite"/>
    </source>
</evidence>
<proteinExistence type="predicted"/>
<feature type="compositionally biased region" description="Acidic residues" evidence="1">
    <location>
        <begin position="340"/>
        <end position="349"/>
    </location>
</feature>
<feature type="compositionally biased region" description="Low complexity" evidence="1">
    <location>
        <begin position="386"/>
        <end position="402"/>
    </location>
</feature>
<feature type="compositionally biased region" description="Basic and acidic residues" evidence="1">
    <location>
        <begin position="289"/>
        <end position="305"/>
    </location>
</feature>
<feature type="region of interest" description="Disordered" evidence="1">
    <location>
        <begin position="383"/>
        <end position="424"/>
    </location>
</feature>
<organism evidence="2 3">
    <name type="scientific">Gloeophyllum trabeum (strain ATCC 11539 / FP-39264 / Madison 617)</name>
    <name type="common">Brown rot fungus</name>
    <dbReference type="NCBI Taxonomy" id="670483"/>
    <lineage>
        <taxon>Eukaryota</taxon>
        <taxon>Fungi</taxon>
        <taxon>Dikarya</taxon>
        <taxon>Basidiomycota</taxon>
        <taxon>Agaricomycotina</taxon>
        <taxon>Agaricomycetes</taxon>
        <taxon>Gloeophyllales</taxon>
        <taxon>Gloeophyllaceae</taxon>
        <taxon>Gloeophyllum</taxon>
    </lineage>
</organism>
<feature type="compositionally biased region" description="Polar residues" evidence="1">
    <location>
        <begin position="276"/>
        <end position="288"/>
    </location>
</feature>
<dbReference type="EMBL" id="KB469299">
    <property type="protein sequence ID" value="EPQ56999.1"/>
    <property type="molecule type" value="Genomic_DNA"/>
</dbReference>
<feature type="region of interest" description="Disordered" evidence="1">
    <location>
        <begin position="51"/>
        <end position="80"/>
    </location>
</feature>
<feature type="compositionally biased region" description="Low complexity" evidence="1">
    <location>
        <begin position="52"/>
        <end position="61"/>
    </location>
</feature>
<name>S7RUX7_GLOTA</name>
<keyword evidence="3" id="KW-1185">Reference proteome</keyword>
<evidence type="ECO:0000313" key="2">
    <source>
        <dbReference type="EMBL" id="EPQ56999.1"/>
    </source>
</evidence>
<dbReference type="HOGENOM" id="CLU_041941_0_0_1"/>
<accession>S7RUX7</accession>
<dbReference type="OrthoDB" id="10256743at2759"/>
<feature type="compositionally biased region" description="Basic and acidic residues" evidence="1">
    <location>
        <begin position="66"/>
        <end position="80"/>
    </location>
</feature>
<dbReference type="AlphaFoldDB" id="S7RUX7"/>
<dbReference type="RefSeq" id="XP_007864168.1">
    <property type="nucleotide sequence ID" value="XM_007865977.1"/>
</dbReference>
<sequence>MAASVGATPKTGTAGSAPAVSTGGPVPMSFPSILRNPGISDRFAHLRAEIPSAQAGGASAAARRRTRDDKEGKRWIRRKENARFTGNPHIVLATKKDYALPLNPIQPTFPEPLPPYLPRNAQVPAAPPPSADPLSANAGRFSLSLKGMRRDLRKAGGRAEFLVGVVEDEIVDWLENGGVMTAAQVNGERALEFPGRVVGDVESIREVSRTPLELVWAITDDAFARYVVHCCARYHEVVSFSKDTSGQRLTHLLRPNVTRPDHTARASVATPPVTDLSASDISSDFEFSQSDRELESDVERPRRGGLEAITEASVPSSPAVVPLAPIVDDGWSVVGGESDREGEADDSGVEDLSRPMDALSLAGDQDPDRTPLAAYRAFRSVTSSWASPGHRARSGSSPSPARRASRRAAVRKVGVQKVRKDAGTAAAGKPKSFYEYLFA</sequence>
<dbReference type="STRING" id="670483.S7RUX7"/>
<feature type="region of interest" description="Disordered" evidence="1">
    <location>
        <begin position="1"/>
        <end position="27"/>
    </location>
</feature>
<reference evidence="2 3" key="1">
    <citation type="journal article" date="2012" name="Science">
        <title>The Paleozoic origin of enzymatic lignin decomposition reconstructed from 31 fungal genomes.</title>
        <authorList>
            <person name="Floudas D."/>
            <person name="Binder M."/>
            <person name="Riley R."/>
            <person name="Barry K."/>
            <person name="Blanchette R.A."/>
            <person name="Henrissat B."/>
            <person name="Martinez A.T."/>
            <person name="Otillar R."/>
            <person name="Spatafora J.W."/>
            <person name="Yadav J.S."/>
            <person name="Aerts A."/>
            <person name="Benoit I."/>
            <person name="Boyd A."/>
            <person name="Carlson A."/>
            <person name="Copeland A."/>
            <person name="Coutinho P.M."/>
            <person name="de Vries R.P."/>
            <person name="Ferreira P."/>
            <person name="Findley K."/>
            <person name="Foster B."/>
            <person name="Gaskell J."/>
            <person name="Glotzer D."/>
            <person name="Gorecki P."/>
            <person name="Heitman J."/>
            <person name="Hesse C."/>
            <person name="Hori C."/>
            <person name="Igarashi K."/>
            <person name="Jurgens J.A."/>
            <person name="Kallen N."/>
            <person name="Kersten P."/>
            <person name="Kohler A."/>
            <person name="Kuees U."/>
            <person name="Kumar T.K.A."/>
            <person name="Kuo A."/>
            <person name="LaButti K."/>
            <person name="Larrondo L.F."/>
            <person name="Lindquist E."/>
            <person name="Ling A."/>
            <person name="Lombard V."/>
            <person name="Lucas S."/>
            <person name="Lundell T."/>
            <person name="Martin R."/>
            <person name="McLaughlin D.J."/>
            <person name="Morgenstern I."/>
            <person name="Morin E."/>
            <person name="Murat C."/>
            <person name="Nagy L.G."/>
            <person name="Nolan M."/>
            <person name="Ohm R.A."/>
            <person name="Patyshakuliyeva A."/>
            <person name="Rokas A."/>
            <person name="Ruiz-Duenas F.J."/>
            <person name="Sabat G."/>
            <person name="Salamov A."/>
            <person name="Samejima M."/>
            <person name="Schmutz J."/>
            <person name="Slot J.C."/>
            <person name="St John F."/>
            <person name="Stenlid J."/>
            <person name="Sun H."/>
            <person name="Sun S."/>
            <person name="Syed K."/>
            <person name="Tsang A."/>
            <person name="Wiebenga A."/>
            <person name="Young D."/>
            <person name="Pisabarro A."/>
            <person name="Eastwood D.C."/>
            <person name="Martin F."/>
            <person name="Cullen D."/>
            <person name="Grigoriev I.V."/>
            <person name="Hibbett D.S."/>
        </authorList>
    </citation>
    <scope>NUCLEOTIDE SEQUENCE [LARGE SCALE GENOMIC DNA]</scope>
    <source>
        <strain evidence="2 3">ATCC 11539</strain>
    </source>
</reference>
<dbReference type="KEGG" id="gtr:GLOTRDRAFT_137445"/>
<dbReference type="GeneID" id="19303761"/>
<feature type="region of interest" description="Disordered" evidence="1">
    <location>
        <begin position="260"/>
        <end position="313"/>
    </location>
</feature>
<protein>
    <submittedName>
        <fullName evidence="2">Uncharacterized protein</fullName>
    </submittedName>
</protein>
<feature type="region of interest" description="Disordered" evidence="1">
    <location>
        <begin position="331"/>
        <end position="351"/>
    </location>
</feature>
<evidence type="ECO:0000313" key="3">
    <source>
        <dbReference type="Proteomes" id="UP000030669"/>
    </source>
</evidence>
<dbReference type="Proteomes" id="UP000030669">
    <property type="component" value="Unassembled WGS sequence"/>
</dbReference>
<gene>
    <name evidence="2" type="ORF">GLOTRDRAFT_137445</name>
</gene>
<dbReference type="OMA" id="RAINRRW"/>